<dbReference type="Pfam" id="PF02678">
    <property type="entry name" value="Pirin"/>
    <property type="match status" value="1"/>
</dbReference>
<dbReference type="InterPro" id="IPR003829">
    <property type="entry name" value="Pirin_N_dom"/>
</dbReference>
<dbReference type="Proteomes" id="UP001246372">
    <property type="component" value="Unassembled WGS sequence"/>
</dbReference>
<dbReference type="SUPFAM" id="SSF51182">
    <property type="entry name" value="RmlC-like cupins"/>
    <property type="match status" value="1"/>
</dbReference>
<evidence type="ECO:0000256" key="2">
    <source>
        <dbReference type="RuleBase" id="RU003457"/>
    </source>
</evidence>
<evidence type="ECO:0000259" key="5">
    <source>
        <dbReference type="Pfam" id="PF17954"/>
    </source>
</evidence>
<comment type="similarity">
    <text evidence="1 2">Belongs to the pirin family.</text>
</comment>
<dbReference type="CDD" id="cd20311">
    <property type="entry name" value="cupin_Yhhw_C"/>
    <property type="match status" value="1"/>
</dbReference>
<dbReference type="InterPro" id="IPR041602">
    <property type="entry name" value="Quercetinase_C"/>
</dbReference>
<dbReference type="PANTHER" id="PTHR43212">
    <property type="entry name" value="QUERCETIN 2,3-DIOXYGENASE"/>
    <property type="match status" value="1"/>
</dbReference>
<dbReference type="InterPro" id="IPR011051">
    <property type="entry name" value="RmlC_Cupin_sf"/>
</dbReference>
<dbReference type="PANTHER" id="PTHR43212:SF3">
    <property type="entry name" value="QUERCETIN 2,3-DIOXYGENASE"/>
    <property type="match status" value="1"/>
</dbReference>
<dbReference type="EMBL" id="JAVXZY010000006">
    <property type="protein sequence ID" value="MDT9000824.1"/>
    <property type="molecule type" value="Genomic_DNA"/>
</dbReference>
<organism evidence="6 7">
    <name type="scientific">Roseateles aquae</name>
    <dbReference type="NCBI Taxonomy" id="3077235"/>
    <lineage>
        <taxon>Bacteria</taxon>
        <taxon>Pseudomonadati</taxon>
        <taxon>Pseudomonadota</taxon>
        <taxon>Betaproteobacteria</taxon>
        <taxon>Burkholderiales</taxon>
        <taxon>Sphaerotilaceae</taxon>
        <taxon>Roseateles</taxon>
    </lineage>
</organism>
<dbReference type="Pfam" id="PF17954">
    <property type="entry name" value="Pirin_C_2"/>
    <property type="match status" value="1"/>
</dbReference>
<name>A0ABU3PE24_9BURK</name>
<dbReference type="Gene3D" id="2.60.120.10">
    <property type="entry name" value="Jelly Rolls"/>
    <property type="match status" value="2"/>
</dbReference>
<gene>
    <name evidence="6" type="ORF">RQP53_16230</name>
</gene>
<dbReference type="PIRSF" id="PIRSF006232">
    <property type="entry name" value="Pirin"/>
    <property type="match status" value="1"/>
</dbReference>
<dbReference type="InterPro" id="IPR014710">
    <property type="entry name" value="RmlC-like_jellyroll"/>
</dbReference>
<evidence type="ECO:0000313" key="6">
    <source>
        <dbReference type="EMBL" id="MDT9000824.1"/>
    </source>
</evidence>
<evidence type="ECO:0000256" key="3">
    <source>
        <dbReference type="SAM" id="MobiDB-lite"/>
    </source>
</evidence>
<dbReference type="CDD" id="cd02910">
    <property type="entry name" value="cupin_Yhhw_N"/>
    <property type="match status" value="1"/>
</dbReference>
<evidence type="ECO:0000313" key="7">
    <source>
        <dbReference type="Proteomes" id="UP001246372"/>
    </source>
</evidence>
<accession>A0ABU3PE24</accession>
<feature type="domain" description="Pirin N-terminal" evidence="4">
    <location>
        <begin position="12"/>
        <end position="124"/>
    </location>
</feature>
<dbReference type="InterPro" id="IPR012093">
    <property type="entry name" value="Pirin"/>
</dbReference>
<evidence type="ECO:0000259" key="4">
    <source>
        <dbReference type="Pfam" id="PF02678"/>
    </source>
</evidence>
<dbReference type="RefSeq" id="WP_315651703.1">
    <property type="nucleotide sequence ID" value="NZ_JAVXZY010000006.1"/>
</dbReference>
<reference evidence="6" key="1">
    <citation type="submission" date="2023-09" db="EMBL/GenBank/DDBJ databases">
        <title>Paucibacter sp. APW11 Genome sequencing and assembly.</title>
        <authorList>
            <person name="Kim I."/>
        </authorList>
    </citation>
    <scope>NUCLEOTIDE SEQUENCE</scope>
    <source>
        <strain evidence="6">APW11</strain>
    </source>
</reference>
<feature type="region of interest" description="Disordered" evidence="3">
    <location>
        <begin position="76"/>
        <end position="95"/>
    </location>
</feature>
<feature type="domain" description="Quercetin 2,3-dioxygenase C-terminal cupin" evidence="5">
    <location>
        <begin position="151"/>
        <end position="236"/>
    </location>
</feature>
<proteinExistence type="inferred from homology"/>
<keyword evidence="7" id="KW-1185">Reference proteome</keyword>
<comment type="caution">
    <text evidence="6">The sequence shown here is derived from an EMBL/GenBank/DDBJ whole genome shotgun (WGS) entry which is preliminary data.</text>
</comment>
<protein>
    <submittedName>
        <fullName evidence="6">Pirin family protein</fullName>
    </submittedName>
</protein>
<evidence type="ECO:0000256" key="1">
    <source>
        <dbReference type="ARBA" id="ARBA00008416"/>
    </source>
</evidence>
<sequence>MLELIKSCDRGYADHGWLKSFHSFSFADYYDPLRMGFGALRVINEDRIAPGTGFGTHGHRDMEIISYVLEGELAHKDSMGNGHTQGSGVIRPGDVQRMSAGTGVMHSEYNHAPEQTTHFLQIWIQPDQRGVVPGYEQKHFAAEEKRGRLRLIASPDGAEGSVRINAASRLHAGLFDGSESAELALAPGRLAYVHLVRGQLQVNGQTLKGGDALQLRDETQLRINGGEQAEVLVFDLAA</sequence>